<feature type="disulfide bond" evidence="1">
    <location>
        <begin position="81"/>
        <end position="90"/>
    </location>
</feature>
<dbReference type="Gene3D" id="2.60.40.10">
    <property type="entry name" value="Immunoglobulins"/>
    <property type="match status" value="1"/>
</dbReference>
<keyword evidence="1" id="KW-0245">EGF-like domain</keyword>
<dbReference type="SUPFAM" id="SSF57196">
    <property type="entry name" value="EGF/Laminin"/>
    <property type="match status" value="1"/>
</dbReference>
<evidence type="ECO:0000313" key="4">
    <source>
        <dbReference type="Proteomes" id="UP000286415"/>
    </source>
</evidence>
<reference evidence="3 4" key="1">
    <citation type="journal article" date="2018" name="Biotechnol. Adv.">
        <title>Improved genomic resources and new bioinformatic workflow for the carcinogenic parasite Clonorchis sinensis: Biotechnological implications.</title>
        <authorList>
            <person name="Wang D."/>
            <person name="Korhonen P.K."/>
            <person name="Gasser R.B."/>
            <person name="Young N.D."/>
        </authorList>
    </citation>
    <scope>NUCLEOTIDE SEQUENCE [LARGE SCALE GENOMIC DNA]</scope>
    <source>
        <strain evidence="3">Cs-k2</strain>
    </source>
</reference>
<keyword evidence="1" id="KW-1015">Disulfide bond</keyword>
<dbReference type="OrthoDB" id="2431000at2759"/>
<proteinExistence type="predicted"/>
<organism evidence="3 4">
    <name type="scientific">Clonorchis sinensis</name>
    <name type="common">Chinese liver fluke</name>
    <dbReference type="NCBI Taxonomy" id="79923"/>
    <lineage>
        <taxon>Eukaryota</taxon>
        <taxon>Metazoa</taxon>
        <taxon>Spiralia</taxon>
        <taxon>Lophotrochozoa</taxon>
        <taxon>Platyhelminthes</taxon>
        <taxon>Trematoda</taxon>
        <taxon>Digenea</taxon>
        <taxon>Opisthorchiida</taxon>
        <taxon>Opisthorchiata</taxon>
        <taxon>Opisthorchiidae</taxon>
        <taxon>Clonorchis</taxon>
    </lineage>
</organism>
<dbReference type="EMBL" id="NIRI02000056">
    <property type="protein sequence ID" value="KAG5442759.1"/>
    <property type="molecule type" value="Genomic_DNA"/>
</dbReference>
<dbReference type="SUPFAM" id="SSF48726">
    <property type="entry name" value="Immunoglobulin"/>
    <property type="match status" value="1"/>
</dbReference>
<comment type="caution">
    <text evidence="3">The sequence shown here is derived from an EMBL/GenBank/DDBJ whole genome shotgun (WGS) entry which is preliminary data.</text>
</comment>
<dbReference type="InterPro" id="IPR036179">
    <property type="entry name" value="Ig-like_dom_sf"/>
</dbReference>
<evidence type="ECO:0000313" key="3">
    <source>
        <dbReference type="EMBL" id="KAG5442759.1"/>
    </source>
</evidence>
<dbReference type="InterPro" id="IPR000742">
    <property type="entry name" value="EGF"/>
</dbReference>
<feature type="domain" description="EGF-like" evidence="2">
    <location>
        <begin position="57"/>
        <end position="91"/>
    </location>
</feature>
<dbReference type="PROSITE" id="PS00022">
    <property type="entry name" value="EGF_1"/>
    <property type="match status" value="1"/>
</dbReference>
<gene>
    <name evidence="3" type="ORF">CSKR_202634</name>
</gene>
<evidence type="ECO:0000256" key="1">
    <source>
        <dbReference type="PROSITE-ProRule" id="PRU00076"/>
    </source>
</evidence>
<name>A0A8T1M197_CLOSI</name>
<keyword evidence="4" id="KW-1185">Reference proteome</keyword>
<comment type="caution">
    <text evidence="1">Lacks conserved residue(s) required for the propagation of feature annotation.</text>
</comment>
<dbReference type="PROSITE" id="PS50026">
    <property type="entry name" value="EGF_3"/>
    <property type="match status" value="1"/>
</dbReference>
<evidence type="ECO:0000259" key="2">
    <source>
        <dbReference type="PROSITE" id="PS50026"/>
    </source>
</evidence>
<dbReference type="AlphaFoldDB" id="A0A8T1M197"/>
<dbReference type="InterPro" id="IPR013783">
    <property type="entry name" value="Ig-like_fold"/>
</dbReference>
<sequence length="126" mass="14621">NLSKLQLAKLQLSDAGNYTCLAENLNGHIRKSVQLVVRAASTTSTPTTTTTSSPTAKFHPCHDYCYRGQCYVIDNKPYCRCTLNYFGERCELYYQLSWNPMQYTYSFRRANPRRPWGRLPRRIAQL</sequence>
<reference evidence="3 4" key="2">
    <citation type="journal article" date="2021" name="Genomics">
        <title>High-quality reference genome for Clonorchis sinensis.</title>
        <authorList>
            <person name="Young N.D."/>
            <person name="Stroehlein A.J."/>
            <person name="Kinkar L."/>
            <person name="Wang T."/>
            <person name="Sohn W.M."/>
            <person name="Chang B.C.H."/>
            <person name="Kaur P."/>
            <person name="Weisz D."/>
            <person name="Dudchenko O."/>
            <person name="Aiden E.L."/>
            <person name="Korhonen P.K."/>
            <person name="Gasser R.B."/>
        </authorList>
    </citation>
    <scope>NUCLEOTIDE SEQUENCE [LARGE SCALE GENOMIC DNA]</scope>
    <source>
        <strain evidence="3">Cs-k2</strain>
    </source>
</reference>
<dbReference type="Proteomes" id="UP000286415">
    <property type="component" value="Unassembled WGS sequence"/>
</dbReference>
<accession>A0A8T1M197</accession>
<feature type="non-terminal residue" evidence="3">
    <location>
        <position position="1"/>
    </location>
</feature>
<protein>
    <recommendedName>
        <fullName evidence="2">EGF-like domain-containing protein</fullName>
    </recommendedName>
</protein>
<dbReference type="Gene3D" id="2.10.25.10">
    <property type="entry name" value="Laminin"/>
    <property type="match status" value="1"/>
</dbReference>